<comment type="similarity">
    <text evidence="2">Belongs to the membrane fusion protein (MFP) (TC 8.A.1) family.</text>
</comment>
<feature type="compositionally biased region" description="Low complexity" evidence="4">
    <location>
        <begin position="139"/>
        <end position="160"/>
    </location>
</feature>
<keyword evidence="5" id="KW-0472">Membrane</keyword>
<dbReference type="Gene3D" id="2.40.30.170">
    <property type="match status" value="1"/>
</dbReference>
<keyword evidence="5" id="KW-1133">Transmembrane helix</keyword>
<feature type="domain" description="YknX-like beta-barrel" evidence="6">
    <location>
        <begin position="232"/>
        <end position="306"/>
    </location>
</feature>
<dbReference type="Proteomes" id="UP001623661">
    <property type="component" value="Unassembled WGS sequence"/>
</dbReference>
<keyword evidence="8" id="KW-1185">Reference proteome</keyword>
<reference evidence="7 8" key="1">
    <citation type="submission" date="2024-11" db="EMBL/GenBank/DDBJ databases">
        <authorList>
            <person name="Heng Y.C."/>
            <person name="Lim A.C.H."/>
            <person name="Lee J.K.Y."/>
            <person name="Kittelmann S."/>
        </authorList>
    </citation>
    <scope>NUCLEOTIDE SEQUENCE [LARGE SCALE GENOMIC DNA]</scope>
    <source>
        <strain evidence="7 8">WILCCON 0202</strain>
    </source>
</reference>
<dbReference type="InterPro" id="IPR006143">
    <property type="entry name" value="RND_pump_MFP"/>
</dbReference>
<evidence type="ECO:0000259" key="6">
    <source>
        <dbReference type="Pfam" id="PF25990"/>
    </source>
</evidence>
<evidence type="ECO:0000256" key="3">
    <source>
        <dbReference type="ARBA" id="ARBA00023054"/>
    </source>
</evidence>
<sequence>MKSKLIKTIIACVIVACVAVGGYYGYNKFIAAKPVKAASQYLTVNARTMNMQVTIQGTGAAYAAVSKDIMANNNGTLKDLNVKIGDTVAAGAKLFTSDSDDLRKNVTSAQNNLNKQNLTLASDKQALANAQAAVTAAASTTASSSNDKSSSQNGGQSNQNPQDAVLSAQNKVSMDQLSLSDAQSQLSSANVQLSKAVVAAPIGGVITVVNNSNGDAVSPGKAVVSIVDMSSLKIKVQVDELDIDKVKTGQKAQITFDAVKDKTFDGTVETIAQTGTSNNNVTTYDVVVDITDPTGIKIGMNANVSIQVDSKDNALVVPSEAVIDRNGQKFVMVPSSSTTTGTGSSNNNPTSQNNSGNNGQSTNGSNGQSTNRSNGQSSGSNGQQGSSGQNRRSGSSYGTSSAGKLVRVQTGLENENYVEITQGLNDGDKVLIQLPQTSSSTNSSNRNGLSTGFGGGSFGGGGFGGGGNFSGGGNRQQTSGGGNNASKGN</sequence>
<feature type="compositionally biased region" description="Low complexity" evidence="4">
    <location>
        <begin position="335"/>
        <end position="396"/>
    </location>
</feature>
<dbReference type="Gene3D" id="2.40.50.100">
    <property type="match status" value="1"/>
</dbReference>
<feature type="compositionally biased region" description="Low complexity" evidence="4">
    <location>
        <begin position="437"/>
        <end position="450"/>
    </location>
</feature>
<dbReference type="InterPro" id="IPR058636">
    <property type="entry name" value="Beta-barrel_YknX"/>
</dbReference>
<dbReference type="RefSeq" id="WP_406763337.1">
    <property type="nucleotide sequence ID" value="NZ_JBJHZY010000001.1"/>
</dbReference>
<feature type="transmembrane region" description="Helical" evidence="5">
    <location>
        <begin position="5"/>
        <end position="26"/>
    </location>
</feature>
<feature type="compositionally biased region" description="Gly residues" evidence="4">
    <location>
        <begin position="451"/>
        <end position="483"/>
    </location>
</feature>
<accession>A0ABW8TP42</accession>
<gene>
    <name evidence="7" type="ORF">ACJDUH_01255</name>
</gene>
<dbReference type="PANTHER" id="PTHR32347">
    <property type="entry name" value="EFFLUX SYSTEM COMPONENT YKNX-RELATED"/>
    <property type="match status" value="1"/>
</dbReference>
<name>A0ABW8TP42_9CLOT</name>
<keyword evidence="5" id="KW-0812">Transmembrane</keyword>
<keyword evidence="3" id="KW-0175">Coiled coil</keyword>
<evidence type="ECO:0000313" key="7">
    <source>
        <dbReference type="EMBL" id="MFL0266710.1"/>
    </source>
</evidence>
<dbReference type="EMBL" id="JBJHZY010000001">
    <property type="protein sequence ID" value="MFL0266710.1"/>
    <property type="molecule type" value="Genomic_DNA"/>
</dbReference>
<evidence type="ECO:0000256" key="1">
    <source>
        <dbReference type="ARBA" id="ARBA00004196"/>
    </source>
</evidence>
<comment type="subcellular location">
    <subcellularLocation>
        <location evidence="1">Cell envelope</location>
    </subcellularLocation>
</comment>
<protein>
    <submittedName>
        <fullName evidence="7">Efflux RND transporter periplasmic adaptor subunit</fullName>
    </submittedName>
</protein>
<feature type="region of interest" description="Disordered" evidence="4">
    <location>
        <begin position="139"/>
        <end position="163"/>
    </location>
</feature>
<feature type="region of interest" description="Disordered" evidence="4">
    <location>
        <begin position="328"/>
        <end position="402"/>
    </location>
</feature>
<organism evidence="7 8">
    <name type="scientific">Candidatus Clostridium radicumherbarum</name>
    <dbReference type="NCBI Taxonomy" id="3381662"/>
    <lineage>
        <taxon>Bacteria</taxon>
        <taxon>Bacillati</taxon>
        <taxon>Bacillota</taxon>
        <taxon>Clostridia</taxon>
        <taxon>Eubacteriales</taxon>
        <taxon>Clostridiaceae</taxon>
        <taxon>Clostridium</taxon>
    </lineage>
</organism>
<feature type="region of interest" description="Disordered" evidence="4">
    <location>
        <begin position="437"/>
        <end position="489"/>
    </location>
</feature>
<dbReference type="NCBIfam" id="TIGR01730">
    <property type="entry name" value="RND_mfp"/>
    <property type="match status" value="1"/>
</dbReference>
<dbReference type="PANTHER" id="PTHR32347:SF23">
    <property type="entry name" value="BLL5650 PROTEIN"/>
    <property type="match status" value="1"/>
</dbReference>
<dbReference type="InterPro" id="IPR050465">
    <property type="entry name" value="UPF0194_transport"/>
</dbReference>
<dbReference type="Pfam" id="PF25990">
    <property type="entry name" value="Beta-barrel_YknX"/>
    <property type="match status" value="1"/>
</dbReference>
<dbReference type="SUPFAM" id="SSF111369">
    <property type="entry name" value="HlyD-like secretion proteins"/>
    <property type="match status" value="1"/>
</dbReference>
<comment type="caution">
    <text evidence="7">The sequence shown here is derived from an EMBL/GenBank/DDBJ whole genome shotgun (WGS) entry which is preliminary data.</text>
</comment>
<proteinExistence type="inferred from homology"/>
<evidence type="ECO:0000256" key="4">
    <source>
        <dbReference type="SAM" id="MobiDB-lite"/>
    </source>
</evidence>
<evidence type="ECO:0000313" key="8">
    <source>
        <dbReference type="Proteomes" id="UP001623661"/>
    </source>
</evidence>
<evidence type="ECO:0000256" key="2">
    <source>
        <dbReference type="ARBA" id="ARBA00009477"/>
    </source>
</evidence>
<evidence type="ECO:0000256" key="5">
    <source>
        <dbReference type="SAM" id="Phobius"/>
    </source>
</evidence>